<protein>
    <submittedName>
        <fullName evidence="3">Putative O-acyltransferase</fullName>
    </submittedName>
</protein>
<feature type="transmembrane region" description="Helical" evidence="1">
    <location>
        <begin position="49"/>
        <end position="70"/>
    </location>
</feature>
<evidence type="ECO:0000313" key="4">
    <source>
        <dbReference type="Proteomes" id="UP000241762"/>
    </source>
</evidence>
<feature type="transmembrane region" description="Helical" evidence="1">
    <location>
        <begin position="230"/>
        <end position="248"/>
    </location>
</feature>
<dbReference type="AlphaFoldDB" id="A0A2P1P8V8"/>
<organism evidence="3 4">
    <name type="scientific">Candidatus Phycorickettsia trachydisci</name>
    <dbReference type="NCBI Taxonomy" id="2115978"/>
    <lineage>
        <taxon>Bacteria</taxon>
        <taxon>Pseudomonadati</taxon>
        <taxon>Pseudomonadota</taxon>
        <taxon>Alphaproteobacteria</taxon>
        <taxon>Rickettsiales</taxon>
        <taxon>Rickettsiaceae</taxon>
        <taxon>Candidatus Phycorickettsia</taxon>
    </lineage>
</organism>
<evidence type="ECO:0000313" key="3">
    <source>
        <dbReference type="EMBL" id="AVP87696.1"/>
    </source>
</evidence>
<keyword evidence="3" id="KW-0012">Acyltransferase</keyword>
<feature type="transmembrane region" description="Helical" evidence="1">
    <location>
        <begin position="207"/>
        <end position="223"/>
    </location>
</feature>
<accession>A0A2P1P8V8</accession>
<dbReference type="GO" id="GO:0009103">
    <property type="term" value="P:lipopolysaccharide biosynthetic process"/>
    <property type="evidence" value="ECO:0007669"/>
    <property type="project" value="TreeGrafter"/>
</dbReference>
<keyword evidence="3" id="KW-0808">Transferase</keyword>
<sequence>MEKDRNYALDSLRGFASIGVCIRHYLHFIDFPQFISAPFSNALIICYKLGGLFVDFFFCLSGFIFFCYYAEKISSREVKFKEFVILRISRLYPLILITLVITSILQYTLFINQGKFFIYHNNNYFTFFTNLCFLQRGFFGGDFSFNGPTWSLAIEFWLYLIFFYLSYSYPKQLGFLAPLISLLFFTAYSNDIRFGMIIFSADFERGLSNFFLGGTLYYCVKYLKDNFDSYLNFIGFTAFFLSVTGYVLTHLTLSSNPHSLIQDPFEDFFLSFSMIIHPGLILSLSISPVLNKFFSNKLFGFFGDISYSIYLWHVPLQLFIYILFFKYNINLQLHTYRTFVLYFLALFALSYLSYKFLEIPAKKMIRSKLLTKDNVKTPPIYLQKVI</sequence>
<keyword evidence="1" id="KW-0472">Membrane</keyword>
<proteinExistence type="predicted"/>
<dbReference type="RefSeq" id="WP_106874548.1">
    <property type="nucleotide sequence ID" value="NZ_CP027845.1"/>
</dbReference>
<feature type="domain" description="Acyltransferase 3" evidence="2">
    <location>
        <begin position="6"/>
        <end position="353"/>
    </location>
</feature>
<keyword evidence="4" id="KW-1185">Reference proteome</keyword>
<dbReference type="GO" id="GO:0016020">
    <property type="term" value="C:membrane"/>
    <property type="evidence" value="ECO:0007669"/>
    <property type="project" value="TreeGrafter"/>
</dbReference>
<dbReference type="PANTHER" id="PTHR23028">
    <property type="entry name" value="ACETYLTRANSFERASE"/>
    <property type="match status" value="1"/>
</dbReference>
<keyword evidence="1" id="KW-1133">Transmembrane helix</keyword>
<dbReference type="GO" id="GO:0016747">
    <property type="term" value="F:acyltransferase activity, transferring groups other than amino-acyl groups"/>
    <property type="evidence" value="ECO:0007669"/>
    <property type="project" value="InterPro"/>
</dbReference>
<dbReference type="PANTHER" id="PTHR23028:SF53">
    <property type="entry name" value="ACYL_TRANSF_3 DOMAIN-CONTAINING PROTEIN"/>
    <property type="match status" value="1"/>
</dbReference>
<feature type="transmembrane region" description="Helical" evidence="1">
    <location>
        <begin position="339"/>
        <end position="357"/>
    </location>
</feature>
<evidence type="ECO:0000256" key="1">
    <source>
        <dbReference type="SAM" id="Phobius"/>
    </source>
</evidence>
<dbReference type="OrthoDB" id="9796461at2"/>
<gene>
    <name evidence="3" type="ORF">phytr_7600</name>
</gene>
<dbReference type="KEGG" id="ptc:phytr_7600"/>
<dbReference type="Pfam" id="PF01757">
    <property type="entry name" value="Acyl_transf_3"/>
    <property type="match status" value="1"/>
</dbReference>
<feature type="transmembrane region" description="Helical" evidence="1">
    <location>
        <begin position="179"/>
        <end position="201"/>
    </location>
</feature>
<feature type="transmembrane region" description="Helical" evidence="1">
    <location>
        <begin position="268"/>
        <end position="286"/>
    </location>
</feature>
<name>A0A2P1P8V8_9RICK</name>
<dbReference type="InterPro" id="IPR050879">
    <property type="entry name" value="Acyltransferase_3"/>
</dbReference>
<evidence type="ECO:0000259" key="2">
    <source>
        <dbReference type="Pfam" id="PF01757"/>
    </source>
</evidence>
<dbReference type="EMBL" id="CP027845">
    <property type="protein sequence ID" value="AVP87696.1"/>
    <property type="molecule type" value="Genomic_DNA"/>
</dbReference>
<feature type="transmembrane region" description="Helical" evidence="1">
    <location>
        <begin position="91"/>
        <end position="111"/>
    </location>
</feature>
<feature type="transmembrane region" description="Helical" evidence="1">
    <location>
        <begin position="307"/>
        <end position="327"/>
    </location>
</feature>
<keyword evidence="1" id="KW-0812">Transmembrane</keyword>
<dbReference type="InterPro" id="IPR002656">
    <property type="entry name" value="Acyl_transf_3_dom"/>
</dbReference>
<feature type="transmembrane region" description="Helical" evidence="1">
    <location>
        <begin position="12"/>
        <end position="29"/>
    </location>
</feature>
<dbReference type="Proteomes" id="UP000241762">
    <property type="component" value="Chromosome"/>
</dbReference>
<reference evidence="3 4" key="1">
    <citation type="submission" date="2018-03" db="EMBL/GenBank/DDBJ databases">
        <title>A gene transfer event suggests a long-term partnership between eustigmatophyte algae and a novel lineage of endosymbiotic bacteria.</title>
        <authorList>
            <person name="Yurchenko T."/>
            <person name="Sevcikova T."/>
            <person name="Pribyl P."/>
            <person name="El Karkouri K."/>
            <person name="Klimes V."/>
            <person name="Amaral R."/>
            <person name="Zbrankova V."/>
            <person name="Kim E."/>
            <person name="Raoult D."/>
            <person name="Santos L.M.A."/>
            <person name="Elias M."/>
        </authorList>
    </citation>
    <scope>NUCLEOTIDE SEQUENCE [LARGE SCALE GENOMIC DNA]</scope>
    <source>
        <strain evidence="3">CCALA 838</strain>
    </source>
</reference>
<feature type="transmembrane region" description="Helical" evidence="1">
    <location>
        <begin position="149"/>
        <end position="167"/>
    </location>
</feature>